<sequence length="78" mass="8934">MSLLLFIGSFPLYKSTYHAGTVANPSYTSYLPPEEHLQHKIQHNYEASKKRKEGSYQGIFIWASLFTLLITILLAVLF</sequence>
<dbReference type="OrthoDB" id="2886348at2"/>
<keyword evidence="3" id="KW-1185">Reference proteome</keyword>
<dbReference type="RefSeq" id="WP_013490504.1">
    <property type="nucleotide sequence ID" value="NC_014829.1"/>
</dbReference>
<dbReference type="eggNOG" id="ENOG5032ASZ">
    <property type="taxonomic scope" value="Bacteria"/>
</dbReference>
<reference evidence="2" key="1">
    <citation type="submission" date="2010-12" db="EMBL/GenBank/DDBJ databases">
        <title>Complete sequence of Bacillus cellulosilyticus DSM 2522.</title>
        <authorList>
            <consortium name="US DOE Joint Genome Institute"/>
            <person name="Lucas S."/>
            <person name="Copeland A."/>
            <person name="Lapidus A."/>
            <person name="Cheng J.-F."/>
            <person name="Bruce D."/>
            <person name="Goodwin L."/>
            <person name="Pitluck S."/>
            <person name="Chertkov O."/>
            <person name="Detter J.C."/>
            <person name="Han C."/>
            <person name="Tapia R."/>
            <person name="Land M."/>
            <person name="Hauser L."/>
            <person name="Jeffries C."/>
            <person name="Kyrpides N."/>
            <person name="Ivanova N."/>
            <person name="Mikhailova N."/>
            <person name="Brumm P."/>
            <person name="Mead D."/>
            <person name="Woyke T."/>
        </authorList>
    </citation>
    <scope>NUCLEOTIDE SEQUENCE [LARGE SCALE GENOMIC DNA]</scope>
    <source>
        <strain evidence="2">DSM 2522</strain>
    </source>
</reference>
<accession>E6TVP6</accession>
<gene>
    <name evidence="2" type="ordered locus">Bcell_3939</name>
</gene>
<evidence type="ECO:0000313" key="3">
    <source>
        <dbReference type="Proteomes" id="UP000001401"/>
    </source>
</evidence>
<keyword evidence="1" id="KW-1133">Transmembrane helix</keyword>
<keyword evidence="1" id="KW-0472">Membrane</keyword>
<keyword evidence="1" id="KW-0812">Transmembrane</keyword>
<dbReference type="Proteomes" id="UP000001401">
    <property type="component" value="Chromosome"/>
</dbReference>
<evidence type="ECO:0000256" key="1">
    <source>
        <dbReference type="SAM" id="Phobius"/>
    </source>
</evidence>
<protein>
    <submittedName>
        <fullName evidence="2">Uncharacterized protein</fullName>
    </submittedName>
</protein>
<dbReference type="KEGG" id="bco:Bcell_3939"/>
<proteinExistence type="predicted"/>
<dbReference type="HOGENOM" id="CLU_2614542_0_0_9"/>
<evidence type="ECO:0000313" key="2">
    <source>
        <dbReference type="EMBL" id="ADU32174.1"/>
    </source>
</evidence>
<dbReference type="AlphaFoldDB" id="E6TVP6"/>
<organism evidence="2 3">
    <name type="scientific">Evansella cellulosilytica (strain ATCC 21833 / DSM 2522 / FERM P-1141 / JCM 9156 / N-4)</name>
    <name type="common">Bacillus cellulosilyticus</name>
    <dbReference type="NCBI Taxonomy" id="649639"/>
    <lineage>
        <taxon>Bacteria</taxon>
        <taxon>Bacillati</taxon>
        <taxon>Bacillota</taxon>
        <taxon>Bacilli</taxon>
        <taxon>Bacillales</taxon>
        <taxon>Bacillaceae</taxon>
        <taxon>Evansella</taxon>
    </lineage>
</organism>
<name>E6TVP6_EVAC2</name>
<feature type="transmembrane region" description="Helical" evidence="1">
    <location>
        <begin position="59"/>
        <end position="77"/>
    </location>
</feature>
<dbReference type="EMBL" id="CP002394">
    <property type="protein sequence ID" value="ADU32174.1"/>
    <property type="molecule type" value="Genomic_DNA"/>
</dbReference>